<dbReference type="Proteomes" id="UP001596135">
    <property type="component" value="Unassembled WGS sequence"/>
</dbReference>
<organism evidence="1 2">
    <name type="scientific">Nocardioides hankookensis</name>
    <dbReference type="NCBI Taxonomy" id="443157"/>
    <lineage>
        <taxon>Bacteria</taxon>
        <taxon>Bacillati</taxon>
        <taxon>Actinomycetota</taxon>
        <taxon>Actinomycetes</taxon>
        <taxon>Propionibacteriales</taxon>
        <taxon>Nocardioidaceae</taxon>
        <taxon>Nocardioides</taxon>
    </lineage>
</organism>
<accession>A0ABW1LD63</accession>
<evidence type="ECO:0000313" key="1">
    <source>
        <dbReference type="EMBL" id="MFC6041915.1"/>
    </source>
</evidence>
<evidence type="ECO:0000313" key="2">
    <source>
        <dbReference type="Proteomes" id="UP001596135"/>
    </source>
</evidence>
<sequence>MAVVSVASSQEVLDVLGTPPGSWPRADRLPPRDRQDFLAARQLGVALASYATGRTWVAADLRQSCPTCGGTDHGRPSLGDLSVSWSHAAGVVAAVVGEGVAAAVDVQPLADVSAVADVLPEELLGPGGDPVSSWVRREALVKLGLLSLDRAIALTEDEVDGRDDTTSACWVDLPTGTCVAVVLRPSSQRVDSSLETIDTERLRAALSAVH</sequence>
<dbReference type="EMBL" id="JBHSRJ010000001">
    <property type="protein sequence ID" value="MFC6041915.1"/>
    <property type="molecule type" value="Genomic_DNA"/>
</dbReference>
<dbReference type="RefSeq" id="WP_379149974.1">
    <property type="nucleotide sequence ID" value="NZ_JBHSRJ010000001.1"/>
</dbReference>
<dbReference type="Gene3D" id="3.90.470.20">
    <property type="entry name" value="4'-phosphopantetheinyl transferase domain"/>
    <property type="match status" value="1"/>
</dbReference>
<reference evidence="2" key="1">
    <citation type="journal article" date="2019" name="Int. J. Syst. Evol. Microbiol.">
        <title>The Global Catalogue of Microorganisms (GCM) 10K type strain sequencing project: providing services to taxonomists for standard genome sequencing and annotation.</title>
        <authorList>
            <consortium name="The Broad Institute Genomics Platform"/>
            <consortium name="The Broad Institute Genome Sequencing Center for Infectious Disease"/>
            <person name="Wu L."/>
            <person name="Ma J."/>
        </authorList>
    </citation>
    <scope>NUCLEOTIDE SEQUENCE [LARGE SCALE GENOMIC DNA]</scope>
    <source>
        <strain evidence="2">CCUG 54522</strain>
    </source>
</reference>
<evidence type="ECO:0008006" key="3">
    <source>
        <dbReference type="Google" id="ProtNLM"/>
    </source>
</evidence>
<keyword evidence="2" id="KW-1185">Reference proteome</keyword>
<gene>
    <name evidence="1" type="ORF">ACFPYL_02455</name>
</gene>
<protein>
    <recommendedName>
        <fullName evidence="3">4'-phosphopantetheinyl transferase</fullName>
    </recommendedName>
</protein>
<name>A0ABW1LD63_9ACTN</name>
<comment type="caution">
    <text evidence="1">The sequence shown here is derived from an EMBL/GenBank/DDBJ whole genome shotgun (WGS) entry which is preliminary data.</text>
</comment>
<dbReference type="InterPro" id="IPR037143">
    <property type="entry name" value="4-PPantetheinyl_Trfase_dom_sf"/>
</dbReference>
<proteinExistence type="predicted"/>